<accession>A0A366MDW3</accession>
<keyword evidence="2" id="KW-1185">Reference proteome</keyword>
<evidence type="ECO:0000313" key="1">
    <source>
        <dbReference type="EMBL" id="RBQ24448.1"/>
    </source>
</evidence>
<protein>
    <submittedName>
        <fullName evidence="1">Uncharacterized protein</fullName>
    </submittedName>
</protein>
<dbReference type="AlphaFoldDB" id="A0A366MDW3"/>
<dbReference type="EMBL" id="NIZT01000003">
    <property type="protein sequence ID" value="RBQ24448.1"/>
    <property type="molecule type" value="Genomic_DNA"/>
</dbReference>
<gene>
    <name evidence="1" type="ORF">ALNOE001_00920</name>
</gene>
<comment type="caution">
    <text evidence="1">The sequence shown here is derived from an EMBL/GenBank/DDBJ whole genome shotgun (WGS) entry which is preliminary data.</text>
</comment>
<name>A0A366MDW3_9EURY</name>
<organism evidence="1 2">
    <name type="scientific">Candidatus Methanobinarius endosymbioticus</name>
    <dbReference type="NCBI Taxonomy" id="2006182"/>
    <lineage>
        <taxon>Archaea</taxon>
        <taxon>Methanobacteriati</taxon>
        <taxon>Methanobacteriota</taxon>
        <taxon>Methanomada group</taxon>
        <taxon>Methanobacteria</taxon>
        <taxon>Methanobacteriales</taxon>
        <taxon>Methanobacteriaceae</taxon>
        <taxon>Candidatus Methanobinarius</taxon>
    </lineage>
</organism>
<proteinExistence type="predicted"/>
<sequence>MRIWSIHPKYLDSKGLLALWEGNITSKTCS</sequence>
<dbReference type="Proteomes" id="UP000253099">
    <property type="component" value="Unassembled WGS sequence"/>
</dbReference>
<evidence type="ECO:0000313" key="2">
    <source>
        <dbReference type="Proteomes" id="UP000253099"/>
    </source>
</evidence>
<reference evidence="1 2" key="1">
    <citation type="submission" date="2018-06" db="EMBL/GenBank/DDBJ databases">
        <title>Genomic insight into two independent archaeal endosymbiosis events.</title>
        <authorList>
            <person name="Lind A.E."/>
            <person name="Lewis W.H."/>
            <person name="Spang A."/>
            <person name="Guy L."/>
            <person name="Embley M.T."/>
            <person name="Ettema T.J.G."/>
        </authorList>
    </citation>
    <scope>NUCLEOTIDE SEQUENCE [LARGE SCALE GENOMIC DNA]</scope>
    <source>
        <strain evidence="1">NOE</strain>
    </source>
</reference>